<evidence type="ECO:0000313" key="4">
    <source>
        <dbReference type="EMBL" id="UYV62709.1"/>
    </source>
</evidence>
<organism evidence="4 5">
    <name type="scientific">Cordylochernes scorpioides</name>
    <dbReference type="NCBI Taxonomy" id="51811"/>
    <lineage>
        <taxon>Eukaryota</taxon>
        <taxon>Metazoa</taxon>
        <taxon>Ecdysozoa</taxon>
        <taxon>Arthropoda</taxon>
        <taxon>Chelicerata</taxon>
        <taxon>Arachnida</taxon>
        <taxon>Pseudoscorpiones</taxon>
        <taxon>Cheliferoidea</taxon>
        <taxon>Chernetidae</taxon>
        <taxon>Cordylochernes</taxon>
    </lineage>
</organism>
<dbReference type="Proteomes" id="UP001235939">
    <property type="component" value="Chromosome 02"/>
</dbReference>
<evidence type="ECO:0000256" key="2">
    <source>
        <dbReference type="SAM" id="MobiDB-lite"/>
    </source>
</evidence>
<name>A0ABY6K349_9ARAC</name>
<dbReference type="InterPro" id="IPR036875">
    <property type="entry name" value="Znf_CCHC_sf"/>
</dbReference>
<accession>A0ABY6K349</accession>
<keyword evidence="1" id="KW-0862">Zinc</keyword>
<dbReference type="SMART" id="SM00343">
    <property type="entry name" value="ZnF_C2HC"/>
    <property type="match status" value="1"/>
</dbReference>
<evidence type="ECO:0000256" key="1">
    <source>
        <dbReference type="PROSITE-ProRule" id="PRU00047"/>
    </source>
</evidence>
<evidence type="ECO:0000259" key="3">
    <source>
        <dbReference type="PROSITE" id="PS50158"/>
    </source>
</evidence>
<dbReference type="Pfam" id="PF13976">
    <property type="entry name" value="gag_pre-integrs"/>
    <property type="match status" value="1"/>
</dbReference>
<feature type="domain" description="CCHC-type" evidence="3">
    <location>
        <begin position="285"/>
        <end position="298"/>
    </location>
</feature>
<feature type="region of interest" description="Disordered" evidence="2">
    <location>
        <begin position="298"/>
        <end position="337"/>
    </location>
</feature>
<keyword evidence="5" id="KW-1185">Reference proteome</keyword>
<feature type="compositionally biased region" description="Polar residues" evidence="2">
    <location>
        <begin position="316"/>
        <end position="336"/>
    </location>
</feature>
<reference evidence="4 5" key="1">
    <citation type="submission" date="2022-01" db="EMBL/GenBank/DDBJ databases">
        <title>A chromosomal length assembly of Cordylochernes scorpioides.</title>
        <authorList>
            <person name="Zeh D."/>
            <person name="Zeh J."/>
        </authorList>
    </citation>
    <scope>NUCLEOTIDE SEQUENCE [LARGE SCALE GENOMIC DNA]</scope>
    <source>
        <strain evidence="4">IN4F17</strain>
        <tissue evidence="4">Whole Body</tissue>
    </source>
</reference>
<dbReference type="InterPro" id="IPR001878">
    <property type="entry name" value="Znf_CCHC"/>
</dbReference>
<gene>
    <name evidence="4" type="ORF">LAZ67_2001661</name>
</gene>
<proteinExistence type="predicted"/>
<keyword evidence="1" id="KW-0479">Metal-binding</keyword>
<dbReference type="InterPro" id="IPR025724">
    <property type="entry name" value="GAG-pre-integrase_dom"/>
</dbReference>
<dbReference type="EMBL" id="CP092864">
    <property type="protein sequence ID" value="UYV62709.1"/>
    <property type="molecule type" value="Genomic_DNA"/>
</dbReference>
<dbReference type="PROSITE" id="PS50158">
    <property type="entry name" value="ZF_CCHC"/>
    <property type="match status" value="1"/>
</dbReference>
<protein>
    <recommendedName>
        <fullName evidence="3">CCHC-type domain-containing protein</fullName>
    </recommendedName>
</protein>
<dbReference type="SUPFAM" id="SSF57756">
    <property type="entry name" value="Retrovirus zinc finger-like domains"/>
    <property type="match status" value="1"/>
</dbReference>
<keyword evidence="1" id="KW-0863">Zinc-finger</keyword>
<evidence type="ECO:0000313" key="5">
    <source>
        <dbReference type="Proteomes" id="UP001235939"/>
    </source>
</evidence>
<sequence>MDEFLGTTPDKLLRLPGYLTRHRLPYHIHQHTKKNSVWTAPYKPAQHASARAVQTAPHAHTQHLAKPDKPPETPQPFANQLKKQSIDLQAVNGLVPTIGQITLPLTIDPPGEESERQKWKIKDSQAEGIITCAMTDSQVSLILTCKTSKQIWESLTKRYEGDIKKKSIEARNNVSRLRMYPEGSWKDHLHRSEKLLENARIMGATIDDEECIYSVIQGLPQKYNIIAMQMNTMNNPTLSDIKSQFSLYQERYHEKDFSSLSAYKASQSESKKFYPKNKFKYKPECYICNKIGHKANDCWHNPKNKGNNNRREDLNKPSTRSYKPKFGNQQKQTGNSHNEKAANCLIAKNQEKNFKDQVILEAPKIDDIYIINSSGSRDEEDKIFKVNWDIWHKRLGHPNENYMTIIKNKNLVYKFDGISEEDLNDCITCFKSKYSRKPFKRIEKIQTSQSLELLHIDLIGPIKEESIGKNMPRRSRPLIGRNTAASRRYRNAIAIETPLQSETRRALRRLRYSEARVAAAKTMQVPVQRIQLWTHKPFSGLQYNTHIDYKADSSVDIGQMSRWRRPQTTANSFHTSRIELYQLVDRIAAYGNKFEMTSKKDLKTLPKEEVVTGARVDSSIKEILPIFNPDTGLTYQEWRNIFERTVKLQNISENDALTMIPSIFKGKALEIYASMCQDVFTLDELHQAMNTFFPVSTSGLMRQFWTEKKLPSATPYGLLL</sequence>
<feature type="region of interest" description="Disordered" evidence="2">
    <location>
        <begin position="52"/>
        <end position="75"/>
    </location>
</feature>
<dbReference type="Pfam" id="PF14223">
    <property type="entry name" value="Retrotran_gag_2"/>
    <property type="match status" value="1"/>
</dbReference>